<dbReference type="GO" id="GO:0003700">
    <property type="term" value="F:DNA-binding transcription factor activity"/>
    <property type="evidence" value="ECO:0007669"/>
    <property type="project" value="InterPro"/>
</dbReference>
<dbReference type="Proteomes" id="UP000239763">
    <property type="component" value="Unassembled WGS sequence"/>
</dbReference>
<organism evidence="7">
    <name type="scientific">Vibrio lentus</name>
    <dbReference type="NCBI Taxonomy" id="136468"/>
    <lineage>
        <taxon>Bacteria</taxon>
        <taxon>Pseudomonadati</taxon>
        <taxon>Pseudomonadota</taxon>
        <taxon>Gammaproteobacteria</taxon>
        <taxon>Vibrionales</taxon>
        <taxon>Vibrionaceae</taxon>
        <taxon>Vibrio</taxon>
    </lineage>
</organism>
<dbReference type="InterPro" id="IPR036390">
    <property type="entry name" value="WH_DNA-bd_sf"/>
</dbReference>
<evidence type="ECO:0000256" key="1">
    <source>
        <dbReference type="ARBA" id="ARBA00009437"/>
    </source>
</evidence>
<dbReference type="CDD" id="cd08422">
    <property type="entry name" value="PBP2_CrgA_like"/>
    <property type="match status" value="1"/>
</dbReference>
<evidence type="ECO:0000256" key="2">
    <source>
        <dbReference type="ARBA" id="ARBA00023015"/>
    </source>
</evidence>
<comment type="caution">
    <text evidence="7">The sequence shown here is derived from an EMBL/GenBank/DDBJ whole genome shotgun (WGS) entry which is preliminary data.</text>
</comment>
<dbReference type="Pfam" id="PF00126">
    <property type="entry name" value="HTH_1"/>
    <property type="match status" value="1"/>
</dbReference>
<reference evidence="7 8" key="3">
    <citation type="journal article" date="2018" name="Nature">
        <title>A major lineage of non-tailed dsDNA viruses as unrecognized killers of marine bacteria.</title>
        <authorList>
            <person name="Kauffman K.M."/>
            <person name="Hussain F.A."/>
            <person name="Yang J."/>
            <person name="Arevalo P."/>
            <person name="Brown J.M."/>
            <person name="Chang W.K."/>
            <person name="VanInsberghe D."/>
            <person name="Elsherbini J."/>
            <person name="Sharma R.S."/>
            <person name="Cutler M.B."/>
            <person name="Kelly L."/>
            <person name="Polz M.F."/>
        </authorList>
    </citation>
    <scope>NUCLEOTIDE SEQUENCE</scope>
    <source>
        <strain evidence="7">10N.261.52.F7</strain>
        <strain evidence="6 8">10N.286.55.E1</strain>
    </source>
</reference>
<proteinExistence type="inferred from homology"/>
<dbReference type="PANTHER" id="PTHR30537:SF5">
    <property type="entry name" value="HTH-TYPE TRANSCRIPTIONAL ACTIVATOR TTDR-RELATED"/>
    <property type="match status" value="1"/>
</dbReference>
<dbReference type="FunFam" id="1.10.10.10:FF:000001">
    <property type="entry name" value="LysR family transcriptional regulator"/>
    <property type="match status" value="1"/>
</dbReference>
<dbReference type="PROSITE" id="PS50931">
    <property type="entry name" value="HTH_LYSR"/>
    <property type="match status" value="1"/>
</dbReference>
<reference evidence="7" key="2">
    <citation type="submission" date="2016-07" db="EMBL/GenBank/DDBJ databases">
        <authorList>
            <person name="Kauffman K."/>
            <person name="Arevalo P."/>
            <person name="Polz M.F."/>
        </authorList>
    </citation>
    <scope>NUCLEOTIDE SEQUENCE</scope>
    <source>
        <strain evidence="7">10N.261.52.F7</strain>
        <strain evidence="6">10N.286.55.E1</strain>
    </source>
</reference>
<evidence type="ECO:0000313" key="6">
    <source>
        <dbReference type="EMBL" id="PME29538.1"/>
    </source>
</evidence>
<evidence type="ECO:0000256" key="3">
    <source>
        <dbReference type="ARBA" id="ARBA00023125"/>
    </source>
</evidence>
<dbReference type="InterPro" id="IPR058163">
    <property type="entry name" value="LysR-type_TF_proteobact-type"/>
</dbReference>
<sequence length="297" mass="33571">MNVLTSIKSFIVTVEEGSFTRAAKKIGVSKSLVSRHVRELETYLNTRLLNRSTKSLSLTEAGRRYFNEAHGLVDRIEDLNDSLRFDSSEMVGALSVMAPKGLTEIMLMPFILEFSDKYPDLNMNLMLSDDVQDLATVGYDIAIRSGDLVSKDLGMIARTIFVNQNLVCASPKYLANRSEIETPSDLVNHRIIEDPNLKNDGVWRFEFDGHFHDVNLKPSLNVNSVQAVKVAVRSGYGIAMLPRQLAKEDVESGEMVEILPQYVLKDRTAYALYRERVNTPRKVKVFIDELCEYFSCC</sequence>
<keyword evidence="3" id="KW-0238">DNA-binding</keyword>
<dbReference type="PANTHER" id="PTHR30537">
    <property type="entry name" value="HTH-TYPE TRANSCRIPTIONAL REGULATOR"/>
    <property type="match status" value="1"/>
</dbReference>
<gene>
    <name evidence="7" type="ORF">BCT99_02290</name>
    <name evidence="6" type="ORF">BCV38_05525</name>
</gene>
<dbReference type="GeneID" id="69649324"/>
<dbReference type="InterPro" id="IPR036388">
    <property type="entry name" value="WH-like_DNA-bd_sf"/>
</dbReference>
<dbReference type="EMBL" id="MCSB01000013">
    <property type="protein sequence ID" value="PME29538.1"/>
    <property type="molecule type" value="Genomic_DNA"/>
</dbReference>
<evidence type="ECO:0000259" key="5">
    <source>
        <dbReference type="PROSITE" id="PS50931"/>
    </source>
</evidence>
<keyword evidence="8" id="KW-1185">Reference proteome</keyword>
<dbReference type="InterPro" id="IPR000847">
    <property type="entry name" value="LysR_HTH_N"/>
</dbReference>
<name>A0A2J6UD30_9VIBR</name>
<feature type="domain" description="HTH lysR-type" evidence="5">
    <location>
        <begin position="1"/>
        <end position="59"/>
    </location>
</feature>
<dbReference type="RefSeq" id="WP_102278440.1">
    <property type="nucleotide sequence ID" value="NZ_JAAHTI010000001.1"/>
</dbReference>
<keyword evidence="4" id="KW-0804">Transcription</keyword>
<evidence type="ECO:0000313" key="8">
    <source>
        <dbReference type="Proteomes" id="UP000239763"/>
    </source>
</evidence>
<dbReference type="EMBL" id="MCXM01000001">
    <property type="protein sequence ID" value="PMK50269.1"/>
    <property type="molecule type" value="Genomic_DNA"/>
</dbReference>
<protein>
    <submittedName>
        <fullName evidence="7">LysR family transcriptional regulator</fullName>
    </submittedName>
</protein>
<dbReference type="GO" id="GO:0043565">
    <property type="term" value="F:sequence-specific DNA binding"/>
    <property type="evidence" value="ECO:0007669"/>
    <property type="project" value="TreeGrafter"/>
</dbReference>
<dbReference type="Gene3D" id="1.10.10.10">
    <property type="entry name" value="Winged helix-like DNA-binding domain superfamily/Winged helix DNA-binding domain"/>
    <property type="match status" value="1"/>
</dbReference>
<dbReference type="AlphaFoldDB" id="A0A2J6UD30"/>
<reference key="1">
    <citation type="submission" date="2016-07" db="EMBL/GenBank/DDBJ databases">
        <title>Nontailed viruses are major unrecognized killers of bacteria in the ocean.</title>
        <authorList>
            <person name="Kauffman K."/>
            <person name="Hussain F."/>
            <person name="Yang J."/>
            <person name="Arevalo P."/>
            <person name="Brown J."/>
            <person name="Cutler M."/>
            <person name="Kelly L."/>
            <person name="Polz M.F."/>
        </authorList>
    </citation>
    <scope>NUCLEOTIDE SEQUENCE [LARGE SCALE GENOMIC DNA]</scope>
    <source>
        <strain>10N.261.52.F7</strain>
    </source>
</reference>
<dbReference type="PRINTS" id="PR00039">
    <property type="entry name" value="HTHLYSR"/>
</dbReference>
<dbReference type="Pfam" id="PF03466">
    <property type="entry name" value="LysR_substrate"/>
    <property type="match status" value="1"/>
</dbReference>
<dbReference type="InterPro" id="IPR005119">
    <property type="entry name" value="LysR_subst-bd"/>
</dbReference>
<comment type="similarity">
    <text evidence="1">Belongs to the LysR transcriptional regulatory family.</text>
</comment>
<evidence type="ECO:0000256" key="4">
    <source>
        <dbReference type="ARBA" id="ARBA00023163"/>
    </source>
</evidence>
<keyword evidence="2" id="KW-0805">Transcription regulation</keyword>
<dbReference type="Gene3D" id="3.40.190.290">
    <property type="match status" value="1"/>
</dbReference>
<evidence type="ECO:0000313" key="7">
    <source>
        <dbReference type="EMBL" id="PMK50269.1"/>
    </source>
</evidence>
<dbReference type="SUPFAM" id="SSF53850">
    <property type="entry name" value="Periplasmic binding protein-like II"/>
    <property type="match status" value="1"/>
</dbReference>
<accession>A0A2J6UD30</accession>
<dbReference type="SUPFAM" id="SSF46785">
    <property type="entry name" value="Winged helix' DNA-binding domain"/>
    <property type="match status" value="1"/>
</dbReference>
<dbReference type="GO" id="GO:0006351">
    <property type="term" value="P:DNA-templated transcription"/>
    <property type="evidence" value="ECO:0007669"/>
    <property type="project" value="TreeGrafter"/>
</dbReference>